<dbReference type="CDD" id="cd00519">
    <property type="entry name" value="Lipase_3"/>
    <property type="match status" value="1"/>
</dbReference>
<proteinExistence type="predicted"/>
<reference evidence="3 4" key="1">
    <citation type="journal article" date="2008" name="Science">
        <title>The Physcomitrella genome reveals evolutionary insights into the conquest of land by plants.</title>
        <authorList>
            <person name="Rensing S."/>
            <person name="Lang D."/>
            <person name="Zimmer A."/>
            <person name="Terry A."/>
            <person name="Salamov A."/>
            <person name="Shapiro H."/>
            <person name="Nishiyama T."/>
            <person name="Perroud P.-F."/>
            <person name="Lindquist E."/>
            <person name="Kamisugi Y."/>
            <person name="Tanahashi T."/>
            <person name="Sakakibara K."/>
            <person name="Fujita T."/>
            <person name="Oishi K."/>
            <person name="Shin-I T."/>
            <person name="Kuroki Y."/>
            <person name="Toyoda A."/>
            <person name="Suzuki Y."/>
            <person name="Hashimoto A."/>
            <person name="Yamaguchi K."/>
            <person name="Sugano A."/>
            <person name="Kohara Y."/>
            <person name="Fujiyama A."/>
            <person name="Anterola A."/>
            <person name="Aoki S."/>
            <person name="Ashton N."/>
            <person name="Barbazuk W.B."/>
            <person name="Barker E."/>
            <person name="Bennetzen J."/>
            <person name="Bezanilla M."/>
            <person name="Blankenship R."/>
            <person name="Cho S.H."/>
            <person name="Dutcher S."/>
            <person name="Estelle M."/>
            <person name="Fawcett J.A."/>
            <person name="Gundlach H."/>
            <person name="Hanada K."/>
            <person name="Heyl A."/>
            <person name="Hicks K.A."/>
            <person name="Hugh J."/>
            <person name="Lohr M."/>
            <person name="Mayer K."/>
            <person name="Melkozernov A."/>
            <person name="Murata T."/>
            <person name="Nelson D."/>
            <person name="Pils B."/>
            <person name="Prigge M."/>
            <person name="Reiss B."/>
            <person name="Renner T."/>
            <person name="Rombauts S."/>
            <person name="Rushton P."/>
            <person name="Sanderfoot A."/>
            <person name="Schween G."/>
            <person name="Shiu S.-H."/>
            <person name="Stueber K."/>
            <person name="Theodoulou F.L."/>
            <person name="Tu H."/>
            <person name="Van de Peer Y."/>
            <person name="Verrier P.J."/>
            <person name="Waters E."/>
            <person name="Wood A."/>
            <person name="Yang L."/>
            <person name="Cove D."/>
            <person name="Cuming A."/>
            <person name="Hasebe M."/>
            <person name="Lucas S."/>
            <person name="Mishler D.B."/>
            <person name="Reski R."/>
            <person name="Grigoriev I."/>
            <person name="Quatrano R.S."/>
            <person name="Boore J.L."/>
        </authorList>
    </citation>
    <scope>NUCLEOTIDE SEQUENCE [LARGE SCALE GENOMIC DNA]</scope>
    <source>
        <strain evidence="3 4">cv. Gransden 2004</strain>
    </source>
</reference>
<reference evidence="3" key="3">
    <citation type="submission" date="2020-12" db="UniProtKB">
        <authorList>
            <consortium name="EnsemblPlants"/>
        </authorList>
    </citation>
    <scope>IDENTIFICATION</scope>
</reference>
<dbReference type="GO" id="GO:0004806">
    <property type="term" value="F:triacylglycerol lipase activity"/>
    <property type="evidence" value="ECO:0007669"/>
    <property type="project" value="InterPro"/>
</dbReference>
<sequence>MPPIVEVCPTFSWQQITSLIVVQALQSCYRPLNWLGSIVEWTINFFLLNGGLFRLLFKLFTFQWGRIILPDPTADNFLSCVGALDPRCDLYVDTSRPGKASSTRADAVVFPDENVGSRSTADVCVMAAKLAYENPAVVKRVVKDIWKLNFVKFSECWNEQQQMVNTQAFIFTDKPKDANAVVVAFRGTEAFNAYDWSTDLDFTWVKLDRLGYVHQGFLEALGFISRKHPDTIERLNTNAIESSEATEAREQAEATATRTPVTPHRRSKEEIEKAPPISGLAQGIIDDPAKEQAYDAITKRVGLILNENPRAKLFITGHSLEAHSPPSTPRCSTTPARPRLPPRSEPSTPSASLVSATRTSSTTRTPSSRANFSASSTATMWFLESRSTTSSWLTSTSATVTISTACTTESLFRKNPTGTTASCGQ</sequence>
<accession>A0A7I4C136</accession>
<dbReference type="InterPro" id="IPR044819">
    <property type="entry name" value="OBL-like"/>
</dbReference>
<feature type="region of interest" description="Disordered" evidence="1">
    <location>
        <begin position="242"/>
        <end position="272"/>
    </location>
</feature>
<dbReference type="AlphaFoldDB" id="A0A7I4C136"/>
<dbReference type="SUPFAM" id="SSF53474">
    <property type="entry name" value="alpha/beta-Hydrolases"/>
    <property type="match status" value="1"/>
</dbReference>
<evidence type="ECO:0000313" key="3">
    <source>
        <dbReference type="EnsemblPlants" id="Pp3c1_37220V3.2"/>
    </source>
</evidence>
<protein>
    <recommendedName>
        <fullName evidence="2">Fungal lipase-type domain-containing protein</fullName>
    </recommendedName>
</protein>
<feature type="compositionally biased region" description="Low complexity" evidence="1">
    <location>
        <begin position="350"/>
        <end position="370"/>
    </location>
</feature>
<dbReference type="EMBL" id="ABEU02000001">
    <property type="status" value="NOT_ANNOTATED_CDS"/>
    <property type="molecule type" value="Genomic_DNA"/>
</dbReference>
<dbReference type="Gramene" id="Pp3c1_37220V3.2">
    <property type="protein sequence ID" value="Pp3c1_37220V3.2"/>
    <property type="gene ID" value="Pp3c1_37220"/>
</dbReference>
<gene>
    <name evidence="3" type="primary">LOC112281353</name>
</gene>
<name>A0A7I4C136_PHYPA</name>
<evidence type="ECO:0000313" key="4">
    <source>
        <dbReference type="Proteomes" id="UP000006727"/>
    </source>
</evidence>
<dbReference type="InterPro" id="IPR002921">
    <property type="entry name" value="Fungal_lipase-type"/>
</dbReference>
<dbReference type="PANTHER" id="PTHR46086:SF3">
    <property type="entry name" value="TRIACYLGLYCEROL LIPASE OBL1"/>
    <property type="match status" value="1"/>
</dbReference>
<dbReference type="Gene3D" id="3.40.50.1820">
    <property type="entry name" value="alpha/beta hydrolase"/>
    <property type="match status" value="1"/>
</dbReference>
<dbReference type="InterPro" id="IPR029058">
    <property type="entry name" value="AB_hydrolase_fold"/>
</dbReference>
<dbReference type="Proteomes" id="UP000006727">
    <property type="component" value="Chromosome 1"/>
</dbReference>
<evidence type="ECO:0000259" key="2">
    <source>
        <dbReference type="Pfam" id="PF01764"/>
    </source>
</evidence>
<dbReference type="Pfam" id="PF01764">
    <property type="entry name" value="Lipase_3"/>
    <property type="match status" value="1"/>
</dbReference>
<feature type="domain" description="Fungal lipase-type" evidence="2">
    <location>
        <begin position="182"/>
        <end position="320"/>
    </location>
</feature>
<dbReference type="PANTHER" id="PTHR46086">
    <property type="entry name" value="ALPHA/BETA-HYDROLASES SUPERFAMILY PROTEIN"/>
    <property type="match status" value="1"/>
</dbReference>
<dbReference type="OrthoDB" id="438440at2759"/>
<keyword evidence="4" id="KW-1185">Reference proteome</keyword>
<feature type="region of interest" description="Disordered" evidence="1">
    <location>
        <begin position="319"/>
        <end position="371"/>
    </location>
</feature>
<reference evidence="3 4" key="2">
    <citation type="journal article" date="2018" name="Plant J.">
        <title>The Physcomitrella patens chromosome-scale assembly reveals moss genome structure and evolution.</title>
        <authorList>
            <person name="Lang D."/>
            <person name="Ullrich K.K."/>
            <person name="Murat F."/>
            <person name="Fuchs J."/>
            <person name="Jenkins J."/>
            <person name="Haas F.B."/>
            <person name="Piednoel M."/>
            <person name="Gundlach H."/>
            <person name="Van Bel M."/>
            <person name="Meyberg R."/>
            <person name="Vives C."/>
            <person name="Morata J."/>
            <person name="Symeonidi A."/>
            <person name="Hiss M."/>
            <person name="Muchero W."/>
            <person name="Kamisugi Y."/>
            <person name="Saleh O."/>
            <person name="Blanc G."/>
            <person name="Decker E.L."/>
            <person name="van Gessel N."/>
            <person name="Grimwood J."/>
            <person name="Hayes R.D."/>
            <person name="Graham S.W."/>
            <person name="Gunter L.E."/>
            <person name="McDaniel S.F."/>
            <person name="Hoernstein S.N.W."/>
            <person name="Larsson A."/>
            <person name="Li F.W."/>
            <person name="Perroud P.F."/>
            <person name="Phillips J."/>
            <person name="Ranjan P."/>
            <person name="Rokshar D.S."/>
            <person name="Rothfels C.J."/>
            <person name="Schneider L."/>
            <person name="Shu S."/>
            <person name="Stevenson D.W."/>
            <person name="Thummler F."/>
            <person name="Tillich M."/>
            <person name="Villarreal Aguilar J.C."/>
            <person name="Widiez T."/>
            <person name="Wong G.K."/>
            <person name="Wymore A."/>
            <person name="Zhang Y."/>
            <person name="Zimmer A.D."/>
            <person name="Quatrano R.S."/>
            <person name="Mayer K.F.X."/>
            <person name="Goodstein D."/>
            <person name="Casacuberta J.M."/>
            <person name="Vandepoele K."/>
            <person name="Reski R."/>
            <person name="Cuming A.C."/>
            <person name="Tuskan G.A."/>
            <person name="Maumus F."/>
            <person name="Salse J."/>
            <person name="Schmutz J."/>
            <person name="Rensing S.A."/>
        </authorList>
    </citation>
    <scope>NUCLEOTIDE SEQUENCE [LARGE SCALE GENOMIC DNA]</scope>
    <source>
        <strain evidence="3 4">cv. Gransden 2004</strain>
    </source>
</reference>
<dbReference type="GO" id="GO:0006629">
    <property type="term" value="P:lipid metabolic process"/>
    <property type="evidence" value="ECO:0007669"/>
    <property type="project" value="InterPro"/>
</dbReference>
<dbReference type="EnsemblPlants" id="Pp3c1_37220V3.2">
    <property type="protein sequence ID" value="Pp3c1_37220V3.2"/>
    <property type="gene ID" value="Pp3c1_37220"/>
</dbReference>
<organism evidence="3 4">
    <name type="scientific">Physcomitrium patens</name>
    <name type="common">Spreading-leaved earth moss</name>
    <name type="synonym">Physcomitrella patens</name>
    <dbReference type="NCBI Taxonomy" id="3218"/>
    <lineage>
        <taxon>Eukaryota</taxon>
        <taxon>Viridiplantae</taxon>
        <taxon>Streptophyta</taxon>
        <taxon>Embryophyta</taxon>
        <taxon>Bryophyta</taxon>
        <taxon>Bryophytina</taxon>
        <taxon>Bryopsida</taxon>
        <taxon>Funariidae</taxon>
        <taxon>Funariales</taxon>
        <taxon>Funariaceae</taxon>
        <taxon>Physcomitrium</taxon>
    </lineage>
</organism>
<evidence type="ECO:0000256" key="1">
    <source>
        <dbReference type="SAM" id="MobiDB-lite"/>
    </source>
</evidence>